<dbReference type="Pfam" id="PF04357">
    <property type="entry name" value="TamB"/>
    <property type="match status" value="1"/>
</dbReference>
<gene>
    <name evidence="6" type="ORF">GTP27_16775</name>
</gene>
<comment type="subcellular location">
    <subcellularLocation>
        <location evidence="1">Membrane</location>
        <topology evidence="1">Single-pass membrane protein</topology>
    </subcellularLocation>
</comment>
<evidence type="ECO:0000259" key="5">
    <source>
        <dbReference type="Pfam" id="PF04357"/>
    </source>
</evidence>
<evidence type="ECO:0000256" key="4">
    <source>
        <dbReference type="ARBA" id="ARBA00023136"/>
    </source>
</evidence>
<sequence length="1129" mass="117857">MLIDLGGAGRFTGGGKLRHKNPAGLESAQFVLHTDKLDLRRVHSSLHATTLAGDIRLHGTAKQQTLTARLAQKELQLELQALLTASSLQLQQARLQARQGSLAISGQASLQGRREFALGLRSQHFDPAALGPQLPVADLNGSVTVDGRLSPAWQASATLALQASKLEGHPLTGSGTLRADARHLSGVDLRLQLAQNSASIQGSFGAAGEQLRWLVDAPQLNAISAQIGGAASASGTISGNMAAPRSSFELDVRGLMLSASKHPNPDGRIRASGELTLAGAARRPELKVQGTLQKLDPAAFGSAQSGSIQADFRADARLAQDWRAALNLTLQPSTLGTAPLTGRAMLQADGQRISNADIDLHLASMALSAKGSFGKAGDRLEWKLAAPQLAPLGPQFGGTLQAAGVLAGTGAKPALSFTLDGSNLHLPGARQIASIRGSATLGSTDSSSDVPMVADIDISRFSSPALNLNRLRLQTSGSRSAHTLQLNASNGDFDASMRLAGSWASDSWSGTLNSLQNRGRFAFTLAAPASFKVTAARDSGVAGLLHPQQISMGSASLQLPEGSIRLDQLEKNGASWRSKGQAQAIPVNYLAQLSPAWHDFVRSTLNIGAEWSFNLQAASNGASPALDGMLRVYREAGDITITGADLPQALGLRLLDARADLADGNLRLQLNLDGSRAGQARFDASTRLVDGHLSQHSPFTLSGSANMGSIAWLAPLAGQPGMEVDGVLKLNVAGSGSFAAPQLNGDLTGEKLLLTLPEQGIKLRNGQLQARISGDQLSLQNLSFDGTEGRASAEGWMRYADNQASMNLKLVADKLEVLARPDRILVVSGSSSLTRDAKQFQLNGKYRAERASIELADENTPTLSDDVIILGRGAAAGKAPPAMPLNIDLEADLGDAFSLKGKGLNAQLAGTLRIRVSERRAPRVQGSIRVVNGTYAAYGKQLSIERGVINFSGAYDNPGLNILAVRHGPEGEAVSETNVEAGVEVRGTALAPVAKLVSTPNVSDSDKLAWLVLGHGIDSTGGNDMALLSTAAGALFGGGQGRLANALGVDELGVKQAAGTAAGAATGLQSTVVTVGKRLSARAYLSFEQGAGTATSLVKLKYKLNPRITLQFQTGTNNALDVLYNWAFD</sequence>
<keyword evidence="3" id="KW-1133">Transmembrane helix</keyword>
<dbReference type="InterPro" id="IPR007452">
    <property type="entry name" value="TamB_C"/>
</dbReference>
<feature type="domain" description="Translocation and assembly module TamB C-terminal" evidence="5">
    <location>
        <begin position="785"/>
        <end position="1128"/>
    </location>
</feature>
<organism evidence="6 7">
    <name type="scientific">Duganella qianjiadongensis</name>
    <dbReference type="NCBI Taxonomy" id="2692176"/>
    <lineage>
        <taxon>Bacteria</taxon>
        <taxon>Pseudomonadati</taxon>
        <taxon>Pseudomonadota</taxon>
        <taxon>Betaproteobacteria</taxon>
        <taxon>Burkholderiales</taxon>
        <taxon>Oxalobacteraceae</taxon>
        <taxon>Telluria group</taxon>
        <taxon>Duganella</taxon>
    </lineage>
</organism>
<keyword evidence="7" id="KW-1185">Reference proteome</keyword>
<accession>A0ABW9VN12</accession>
<evidence type="ECO:0000256" key="1">
    <source>
        <dbReference type="ARBA" id="ARBA00004167"/>
    </source>
</evidence>
<protein>
    <recommendedName>
        <fullName evidence="5">Translocation and assembly module TamB C-terminal domain-containing protein</fullName>
    </recommendedName>
</protein>
<dbReference type="PANTHER" id="PTHR36985:SF1">
    <property type="entry name" value="TRANSLOCATION AND ASSEMBLY MODULE SUBUNIT TAMB"/>
    <property type="match status" value="1"/>
</dbReference>
<evidence type="ECO:0000256" key="2">
    <source>
        <dbReference type="ARBA" id="ARBA00022692"/>
    </source>
</evidence>
<keyword evidence="2" id="KW-0812">Transmembrane</keyword>
<dbReference type="Proteomes" id="UP000478090">
    <property type="component" value="Unassembled WGS sequence"/>
</dbReference>
<proteinExistence type="predicted"/>
<dbReference type="EMBL" id="WWCM01000012">
    <property type="protein sequence ID" value="MYM40984.1"/>
    <property type="molecule type" value="Genomic_DNA"/>
</dbReference>
<keyword evidence="4" id="KW-0472">Membrane</keyword>
<reference evidence="6 7" key="1">
    <citation type="submission" date="2019-12" db="EMBL/GenBank/DDBJ databases">
        <title>Novel species isolated from a subtropical stream in China.</title>
        <authorList>
            <person name="Lu H."/>
        </authorList>
    </citation>
    <scope>NUCLEOTIDE SEQUENCE [LARGE SCALE GENOMIC DNA]</scope>
    <source>
        <strain evidence="6 7">CY13W</strain>
    </source>
</reference>
<comment type="caution">
    <text evidence="6">The sequence shown here is derived from an EMBL/GenBank/DDBJ whole genome shotgun (WGS) entry which is preliminary data.</text>
</comment>
<evidence type="ECO:0000256" key="3">
    <source>
        <dbReference type="ARBA" id="ARBA00022989"/>
    </source>
</evidence>
<evidence type="ECO:0000313" key="6">
    <source>
        <dbReference type="EMBL" id="MYM40984.1"/>
    </source>
</evidence>
<name>A0ABW9VN12_9BURK</name>
<evidence type="ECO:0000313" key="7">
    <source>
        <dbReference type="Proteomes" id="UP000478090"/>
    </source>
</evidence>
<dbReference type="PANTHER" id="PTHR36985">
    <property type="entry name" value="TRANSLOCATION AND ASSEMBLY MODULE SUBUNIT TAMB"/>
    <property type="match status" value="1"/>
</dbReference>